<evidence type="ECO:0000256" key="10">
    <source>
        <dbReference type="ARBA" id="ARBA00023136"/>
    </source>
</evidence>
<dbReference type="CDD" id="cd00075">
    <property type="entry name" value="HATPase"/>
    <property type="match status" value="1"/>
</dbReference>
<dbReference type="EC" id="2.7.13.3" evidence="3"/>
<evidence type="ECO:0000313" key="15">
    <source>
        <dbReference type="Proteomes" id="UP001196068"/>
    </source>
</evidence>
<dbReference type="InterPro" id="IPR003660">
    <property type="entry name" value="HAMP_dom"/>
</dbReference>
<dbReference type="InterPro" id="IPR004358">
    <property type="entry name" value="Sig_transdc_His_kin-like_C"/>
</dbReference>
<dbReference type="EMBL" id="JAAEDH010000010">
    <property type="protein sequence ID" value="MBR0655447.1"/>
    <property type="molecule type" value="Genomic_DNA"/>
</dbReference>
<dbReference type="InterPro" id="IPR003661">
    <property type="entry name" value="HisK_dim/P_dom"/>
</dbReference>
<organism evidence="14 15">
    <name type="scientific">Plastoroseomonas arctica</name>
    <dbReference type="NCBI Taxonomy" id="1509237"/>
    <lineage>
        <taxon>Bacteria</taxon>
        <taxon>Pseudomonadati</taxon>
        <taxon>Pseudomonadota</taxon>
        <taxon>Alphaproteobacteria</taxon>
        <taxon>Acetobacterales</taxon>
        <taxon>Acetobacteraceae</taxon>
        <taxon>Plastoroseomonas</taxon>
    </lineage>
</organism>
<dbReference type="InterPro" id="IPR005467">
    <property type="entry name" value="His_kinase_dom"/>
</dbReference>
<keyword evidence="7 14" id="KW-0418">Kinase</keyword>
<evidence type="ECO:0000259" key="13">
    <source>
        <dbReference type="PROSITE" id="PS50885"/>
    </source>
</evidence>
<dbReference type="GO" id="GO:0005886">
    <property type="term" value="C:plasma membrane"/>
    <property type="evidence" value="ECO:0007669"/>
    <property type="project" value="TreeGrafter"/>
</dbReference>
<dbReference type="PRINTS" id="PR00344">
    <property type="entry name" value="BCTRLSENSOR"/>
</dbReference>
<evidence type="ECO:0000256" key="8">
    <source>
        <dbReference type="ARBA" id="ARBA00022989"/>
    </source>
</evidence>
<evidence type="ECO:0000256" key="1">
    <source>
        <dbReference type="ARBA" id="ARBA00000085"/>
    </source>
</evidence>
<dbReference type="Proteomes" id="UP001196068">
    <property type="component" value="Unassembled WGS sequence"/>
</dbReference>
<keyword evidence="6 11" id="KW-0812">Transmembrane</keyword>
<dbReference type="CDD" id="cd00082">
    <property type="entry name" value="HisKA"/>
    <property type="match status" value="1"/>
</dbReference>
<dbReference type="Pfam" id="PF02518">
    <property type="entry name" value="HATPase_c"/>
    <property type="match status" value="1"/>
</dbReference>
<dbReference type="SMART" id="SM00388">
    <property type="entry name" value="HisKA"/>
    <property type="match status" value="1"/>
</dbReference>
<dbReference type="SUPFAM" id="SSF47384">
    <property type="entry name" value="Homodimeric domain of signal transducing histidine kinase"/>
    <property type="match status" value="1"/>
</dbReference>
<sequence>MAMEPKSKSTHSLILRLALWHAVVGLGTLLLGGAILQDTLREVVWLEHRRGILAAAGEVRQRLEAEGVAGLRRPLPEAIAQRFDTASGTMMYAVIDARGRRLVSSPGAEQVLPRLAEDGTVQRDFQQGQDGSLVWGVTERIATPDGPMDLQVAQDMDRSYVVLDNVPAAALLPLLAVLGGGSVLIFLANVGLLLLLLRPLRRAAREAELIGHGGAPRLATARMPAEVLPLIEAVNGALDRLDDSLAWQRGFSAEVAHELRTPLAILLAELDLLDSGAVTERLKHDVEQLAQLVSSLLEAAAAARDQPLRDEVFDLVALADTSVRRFATLAEREGHALRVAAPAQPIWIRGEGDAMGRALRNLLENALAHSPPGAPIDLRVAAHEDGGAVIEVADHGTGVREADRASLFRRYWRAGSVRRRGLGLGLSIVERVVLAHGGTVDVHNAPEGGAVFTLRLPAPLDAVAAA</sequence>
<dbReference type="InterPro" id="IPR050428">
    <property type="entry name" value="TCS_sensor_his_kinase"/>
</dbReference>
<dbReference type="SUPFAM" id="SSF55874">
    <property type="entry name" value="ATPase domain of HSP90 chaperone/DNA topoisomerase II/histidine kinase"/>
    <property type="match status" value="1"/>
</dbReference>
<dbReference type="InterPro" id="IPR036890">
    <property type="entry name" value="HATPase_C_sf"/>
</dbReference>
<proteinExistence type="predicted"/>
<dbReference type="PANTHER" id="PTHR45436:SF15">
    <property type="entry name" value="SENSOR HISTIDINE KINASE CUSS"/>
    <property type="match status" value="1"/>
</dbReference>
<reference evidence="14" key="1">
    <citation type="submission" date="2020-01" db="EMBL/GenBank/DDBJ databases">
        <authorList>
            <person name="Rat A."/>
        </authorList>
    </citation>
    <scope>NUCLEOTIDE SEQUENCE</scope>
    <source>
        <strain evidence="14">LMG 28251</strain>
    </source>
</reference>
<comment type="catalytic activity">
    <reaction evidence="1">
        <text>ATP + protein L-histidine = ADP + protein N-phospho-L-histidine.</text>
        <dbReference type="EC" id="2.7.13.3"/>
    </reaction>
</comment>
<comment type="caution">
    <text evidence="14">The sequence shown here is derived from an EMBL/GenBank/DDBJ whole genome shotgun (WGS) entry which is preliminary data.</text>
</comment>
<dbReference type="PROSITE" id="PS50109">
    <property type="entry name" value="HIS_KIN"/>
    <property type="match status" value="1"/>
</dbReference>
<dbReference type="Pfam" id="PF00512">
    <property type="entry name" value="HisKA"/>
    <property type="match status" value="1"/>
</dbReference>
<dbReference type="InterPro" id="IPR036097">
    <property type="entry name" value="HisK_dim/P_sf"/>
</dbReference>
<dbReference type="GO" id="GO:0000155">
    <property type="term" value="F:phosphorelay sensor kinase activity"/>
    <property type="evidence" value="ECO:0007669"/>
    <property type="project" value="InterPro"/>
</dbReference>
<dbReference type="InterPro" id="IPR003594">
    <property type="entry name" value="HATPase_dom"/>
</dbReference>
<evidence type="ECO:0000256" key="11">
    <source>
        <dbReference type="SAM" id="Phobius"/>
    </source>
</evidence>
<dbReference type="PROSITE" id="PS50885">
    <property type="entry name" value="HAMP"/>
    <property type="match status" value="1"/>
</dbReference>
<evidence type="ECO:0000256" key="5">
    <source>
        <dbReference type="ARBA" id="ARBA00022679"/>
    </source>
</evidence>
<dbReference type="RefSeq" id="WP_211874284.1">
    <property type="nucleotide sequence ID" value="NZ_JAAEDH010000010.1"/>
</dbReference>
<keyword evidence="15" id="KW-1185">Reference proteome</keyword>
<feature type="transmembrane region" description="Helical" evidence="11">
    <location>
        <begin position="170"/>
        <end position="197"/>
    </location>
</feature>
<evidence type="ECO:0000256" key="4">
    <source>
        <dbReference type="ARBA" id="ARBA00022553"/>
    </source>
</evidence>
<keyword evidence="4" id="KW-0597">Phosphoprotein</keyword>
<name>A0AAF1JWQ4_9PROT</name>
<evidence type="ECO:0000256" key="2">
    <source>
        <dbReference type="ARBA" id="ARBA00004141"/>
    </source>
</evidence>
<dbReference type="PANTHER" id="PTHR45436">
    <property type="entry name" value="SENSOR HISTIDINE KINASE YKOH"/>
    <property type="match status" value="1"/>
</dbReference>
<evidence type="ECO:0000256" key="6">
    <source>
        <dbReference type="ARBA" id="ARBA00022692"/>
    </source>
</evidence>
<comment type="subcellular location">
    <subcellularLocation>
        <location evidence="2">Membrane</location>
        <topology evidence="2">Multi-pass membrane protein</topology>
    </subcellularLocation>
</comment>
<evidence type="ECO:0000256" key="9">
    <source>
        <dbReference type="ARBA" id="ARBA00023012"/>
    </source>
</evidence>
<evidence type="ECO:0000256" key="3">
    <source>
        <dbReference type="ARBA" id="ARBA00012438"/>
    </source>
</evidence>
<keyword evidence="5" id="KW-0808">Transferase</keyword>
<evidence type="ECO:0000259" key="12">
    <source>
        <dbReference type="PROSITE" id="PS50109"/>
    </source>
</evidence>
<evidence type="ECO:0000313" key="14">
    <source>
        <dbReference type="EMBL" id="MBR0655447.1"/>
    </source>
</evidence>
<reference evidence="14" key="2">
    <citation type="journal article" date="2021" name="Syst. Appl. Microbiol.">
        <title>Roseomonas hellenica sp. nov., isolated from roots of wild-growing Alkanna tinctoria.</title>
        <authorList>
            <person name="Rat A."/>
            <person name="Naranjo H.D."/>
            <person name="Lebbe L."/>
            <person name="Cnockaert M."/>
            <person name="Krigas N."/>
            <person name="Grigoriadou K."/>
            <person name="Maloupa E."/>
            <person name="Willems A."/>
        </authorList>
    </citation>
    <scope>NUCLEOTIDE SEQUENCE</scope>
    <source>
        <strain evidence="14">LMG 28251</strain>
    </source>
</reference>
<evidence type="ECO:0000256" key="7">
    <source>
        <dbReference type="ARBA" id="ARBA00022777"/>
    </source>
</evidence>
<feature type="domain" description="Histidine kinase" evidence="12">
    <location>
        <begin position="254"/>
        <end position="460"/>
    </location>
</feature>
<gene>
    <name evidence="14" type="ORF">GXW79_10165</name>
</gene>
<dbReference type="SMART" id="SM00387">
    <property type="entry name" value="HATPase_c"/>
    <property type="match status" value="1"/>
</dbReference>
<keyword evidence="8 11" id="KW-1133">Transmembrane helix</keyword>
<keyword evidence="9" id="KW-0902">Two-component regulatory system</keyword>
<feature type="domain" description="HAMP" evidence="13">
    <location>
        <begin position="194"/>
        <end position="246"/>
    </location>
</feature>
<dbReference type="Gene3D" id="1.10.287.130">
    <property type="match status" value="1"/>
</dbReference>
<keyword evidence="10 11" id="KW-0472">Membrane</keyword>
<feature type="transmembrane region" description="Helical" evidence="11">
    <location>
        <begin position="12"/>
        <end position="36"/>
    </location>
</feature>
<accession>A0AAF1JWQ4</accession>
<protein>
    <recommendedName>
        <fullName evidence="3">histidine kinase</fullName>
        <ecNumber evidence="3">2.7.13.3</ecNumber>
    </recommendedName>
</protein>
<dbReference type="AlphaFoldDB" id="A0AAF1JWQ4"/>
<dbReference type="Gene3D" id="3.30.565.10">
    <property type="entry name" value="Histidine kinase-like ATPase, C-terminal domain"/>
    <property type="match status" value="1"/>
</dbReference>